<dbReference type="AlphaFoldDB" id="A0A1H0XSF4"/>
<dbReference type="Proteomes" id="UP000199444">
    <property type="component" value="Unassembled WGS sequence"/>
</dbReference>
<evidence type="ECO:0000313" key="2">
    <source>
        <dbReference type="Proteomes" id="UP000199444"/>
    </source>
</evidence>
<reference evidence="1 2" key="1">
    <citation type="submission" date="2016-10" db="EMBL/GenBank/DDBJ databases">
        <authorList>
            <person name="de Groot N.N."/>
        </authorList>
    </citation>
    <scope>NUCLEOTIDE SEQUENCE [LARGE SCALE GENOMIC DNA]</scope>
    <source>
        <strain evidence="1 2">CGMCC 1.10449</strain>
    </source>
</reference>
<gene>
    <name evidence="1" type="ORF">SAMN05216231_0164</name>
</gene>
<proteinExistence type="predicted"/>
<dbReference type="EMBL" id="FNKD01000001">
    <property type="protein sequence ID" value="SDQ05822.1"/>
    <property type="molecule type" value="Genomic_DNA"/>
</dbReference>
<keyword evidence="2" id="KW-1185">Reference proteome</keyword>
<dbReference type="InterPro" id="IPR025616">
    <property type="entry name" value="YpjP"/>
</dbReference>
<dbReference type="RefSeq" id="WP_092491074.1">
    <property type="nucleotide sequence ID" value="NZ_FNKD01000001.1"/>
</dbReference>
<evidence type="ECO:0000313" key="1">
    <source>
        <dbReference type="EMBL" id="SDQ05822.1"/>
    </source>
</evidence>
<organism evidence="1 2">
    <name type="scientific">Virgibacillus salinus</name>
    <dbReference type="NCBI Taxonomy" id="553311"/>
    <lineage>
        <taxon>Bacteria</taxon>
        <taxon>Bacillati</taxon>
        <taxon>Bacillota</taxon>
        <taxon>Bacilli</taxon>
        <taxon>Bacillales</taxon>
        <taxon>Bacillaceae</taxon>
        <taxon>Virgibacillus</taxon>
    </lineage>
</organism>
<protein>
    <submittedName>
        <fullName evidence="1">YpjP-like protein</fullName>
    </submittedName>
</protein>
<accession>A0A1H0XSF4</accession>
<sequence>MKLWFRKISVILIAIMTLGIYVPQISLDREAEENSEAISPKSDIDESVSVALPEVINQTETDQIPDEEIFINEITKKAKEQTFTKMGPKIVTHVEDDFMTAILPKIEESLNMILAEAGEDEVPFYNITERPSQGLGEKIFNIYDNRTKKDIARFHVRRDNRPLEGYWFNFHYHLNSDGFENHHEIGEIYWDKNSPPKWMT</sequence>
<dbReference type="STRING" id="553311.SAMN05216231_0164"/>
<name>A0A1H0XSF4_9BACI</name>
<dbReference type="Pfam" id="PF14005">
    <property type="entry name" value="YpjP"/>
    <property type="match status" value="1"/>
</dbReference>